<reference evidence="3 4" key="1">
    <citation type="submission" date="2016-10" db="EMBL/GenBank/DDBJ databases">
        <authorList>
            <person name="Varghese N."/>
            <person name="Submissions S."/>
        </authorList>
    </citation>
    <scope>NUCLEOTIDE SEQUENCE [LARGE SCALE GENOMIC DNA]</scope>
    <source>
        <strain evidence="3 4">DSM 16525</strain>
    </source>
</reference>
<name>A0A511TDF6_MYXFU</name>
<dbReference type="AlphaFoldDB" id="A0A511TDF6"/>
<dbReference type="InterPro" id="IPR006969">
    <property type="entry name" value="Stig-like"/>
</dbReference>
<dbReference type="Proteomes" id="UP000321514">
    <property type="component" value="Unassembled WGS sequence"/>
</dbReference>
<evidence type="ECO:0000313" key="2">
    <source>
        <dbReference type="EMBL" id="GEN12197.1"/>
    </source>
</evidence>
<sequence>MKVLPVALVILIPLTSIGEAPSRVAGQLEVAANLEAQDKLHEALKTYEDLLRSGDVSSHEEGAIRLRTARLRAEATPTDRRQVTADLRRAAELATPEIQRSALNDLGVFLLESGRPEEALAVMQELELRAQLVPTLRAQERAVYAFNLGRALQASGDSQAAFWKYHFAAQTLPTFEKPINGALAVLTEQRPPRIAQAQVLLGGLTAVTPRAVRAGVKKLVIAWKDAPETADLLPILARAIVRQGVTVEDFLTEDWPALSQGGSEGGNYRAMLQEMRVALRGELAFEEFEAFQNHAPAFNAWPVTGMGGTAFRDLLFYAAQAAEKSGRRDAAIMLYANAWARNWNDLDPPARLAELLQTHTGPDTPYSSWLRGVIERLFQMKWGAHMDGAVETKLRLHVALGMIFARDPNSALVGTRSFIYQYEQALALEQRLRELDPQRPQPTGLQMLLADAYVARKMPEGACSHYLDAGKVLLQQDQFLESSRAITKCRNALPRDSKHHSRLEKTEELLAKLSGPEQVCQGVLVDTRANPRNCGKCGNMCAETMTCREGACIGDSANNPH</sequence>
<dbReference type="InterPro" id="IPR011990">
    <property type="entry name" value="TPR-like_helical_dom_sf"/>
</dbReference>
<protein>
    <submittedName>
        <fullName evidence="3">Stigma-specific protein, Stig1</fullName>
    </submittedName>
</protein>
<dbReference type="EMBL" id="BJXR01000059">
    <property type="protein sequence ID" value="GEN12197.1"/>
    <property type="molecule type" value="Genomic_DNA"/>
</dbReference>
<dbReference type="OrthoDB" id="5511631at2"/>
<dbReference type="Gene3D" id="1.25.40.10">
    <property type="entry name" value="Tetratricopeptide repeat domain"/>
    <property type="match status" value="2"/>
</dbReference>
<dbReference type="Pfam" id="PF04885">
    <property type="entry name" value="Stig1"/>
    <property type="match status" value="1"/>
</dbReference>
<keyword evidence="4" id="KW-1185">Reference proteome</keyword>
<gene>
    <name evidence="2" type="ORF">MFU01_72340</name>
    <name evidence="3" type="ORF">SAMN05443572_107356</name>
</gene>
<dbReference type="SUPFAM" id="SSF48452">
    <property type="entry name" value="TPR-like"/>
    <property type="match status" value="1"/>
</dbReference>
<evidence type="ECO:0000313" key="4">
    <source>
        <dbReference type="Proteomes" id="UP000183760"/>
    </source>
</evidence>
<dbReference type="EMBL" id="FOIB01000007">
    <property type="protein sequence ID" value="SEU26970.1"/>
    <property type="molecule type" value="Genomic_DNA"/>
</dbReference>
<organism evidence="2 5">
    <name type="scientific">Myxococcus fulvus</name>
    <dbReference type="NCBI Taxonomy" id="33"/>
    <lineage>
        <taxon>Bacteria</taxon>
        <taxon>Pseudomonadati</taxon>
        <taxon>Myxococcota</taxon>
        <taxon>Myxococcia</taxon>
        <taxon>Myxococcales</taxon>
        <taxon>Cystobacterineae</taxon>
        <taxon>Myxococcaceae</taxon>
        <taxon>Myxococcus</taxon>
    </lineage>
</organism>
<accession>A0A511TDF6</accession>
<dbReference type="Proteomes" id="UP000183760">
    <property type="component" value="Unassembled WGS sequence"/>
</dbReference>
<evidence type="ECO:0000313" key="5">
    <source>
        <dbReference type="Proteomes" id="UP000321514"/>
    </source>
</evidence>
<dbReference type="RefSeq" id="WP_083560357.1">
    <property type="nucleotide sequence ID" value="NZ_BJXR01000059.1"/>
</dbReference>
<dbReference type="STRING" id="1334629.MFUL124B02_21205"/>
<evidence type="ECO:0000313" key="3">
    <source>
        <dbReference type="EMBL" id="SEU26970.1"/>
    </source>
</evidence>
<keyword evidence="1" id="KW-0732">Signal</keyword>
<evidence type="ECO:0000256" key="1">
    <source>
        <dbReference type="ARBA" id="ARBA00022729"/>
    </source>
</evidence>
<comment type="caution">
    <text evidence="2">The sequence shown here is derived from an EMBL/GenBank/DDBJ whole genome shotgun (WGS) entry which is preliminary data.</text>
</comment>
<reference evidence="2 5" key="2">
    <citation type="submission" date="2019-07" db="EMBL/GenBank/DDBJ databases">
        <title>Whole genome shotgun sequence of Myxococcus fulvus NBRC 100333.</title>
        <authorList>
            <person name="Hosoyama A."/>
            <person name="Uohara A."/>
            <person name="Ohji S."/>
            <person name="Ichikawa N."/>
        </authorList>
    </citation>
    <scope>NUCLEOTIDE SEQUENCE [LARGE SCALE GENOMIC DNA]</scope>
    <source>
        <strain evidence="2 5">NBRC 100333</strain>
    </source>
</reference>
<proteinExistence type="predicted"/>